<dbReference type="InterPro" id="IPR000595">
    <property type="entry name" value="cNMP-bd_dom"/>
</dbReference>
<feature type="domain" description="Cyclic nucleotide-binding" evidence="1">
    <location>
        <begin position="33"/>
        <end position="116"/>
    </location>
</feature>
<dbReference type="InterPro" id="IPR014710">
    <property type="entry name" value="RmlC-like_jellyroll"/>
</dbReference>
<dbReference type="InterPro" id="IPR018490">
    <property type="entry name" value="cNMP-bd_dom_sf"/>
</dbReference>
<evidence type="ECO:0000259" key="1">
    <source>
        <dbReference type="Pfam" id="PF00027"/>
    </source>
</evidence>
<sequence length="205" mass="23419">MIEFETNPSPSFNLDVKSPLHNAFERKAIVLDLREGAIIFHPDQKQDSLYFVKSGVLRSLVNRGDTELTRWFYSAGDLAFSALCFLHGAPSDICLEAACPSVIMQIYREDYNALCNDFPEFKKIVNDLQTAFLSRYSLHNDSVKMLSRIERYRKFLAEFPTVNHRVKVMHLASFLGMSPDTLSRIRRQFKDESSKNNPTAPSNCG</sequence>
<accession>A0ABX0UDR7</accession>
<organism evidence="2 3">
    <name type="scientific">Dyadobacter arcticus</name>
    <dbReference type="NCBI Taxonomy" id="1078754"/>
    <lineage>
        <taxon>Bacteria</taxon>
        <taxon>Pseudomonadati</taxon>
        <taxon>Bacteroidota</taxon>
        <taxon>Cytophagia</taxon>
        <taxon>Cytophagales</taxon>
        <taxon>Spirosomataceae</taxon>
        <taxon>Dyadobacter</taxon>
    </lineage>
</organism>
<dbReference type="SUPFAM" id="SSF51206">
    <property type="entry name" value="cAMP-binding domain-like"/>
    <property type="match status" value="1"/>
</dbReference>
<evidence type="ECO:0000313" key="3">
    <source>
        <dbReference type="Proteomes" id="UP001179181"/>
    </source>
</evidence>
<dbReference type="EMBL" id="JAASQJ010000001">
    <property type="protein sequence ID" value="NIJ51131.1"/>
    <property type="molecule type" value="Genomic_DNA"/>
</dbReference>
<dbReference type="Gene3D" id="2.60.120.10">
    <property type="entry name" value="Jelly Rolls"/>
    <property type="match status" value="1"/>
</dbReference>
<keyword evidence="3" id="KW-1185">Reference proteome</keyword>
<name>A0ABX0UDR7_9BACT</name>
<gene>
    <name evidence="2" type="ORF">FHS68_000287</name>
</gene>
<proteinExistence type="predicted"/>
<dbReference type="RefSeq" id="WP_167266542.1">
    <property type="nucleotide sequence ID" value="NZ_JAASQJ010000001.1"/>
</dbReference>
<dbReference type="Proteomes" id="UP001179181">
    <property type="component" value="Unassembled WGS sequence"/>
</dbReference>
<protein>
    <submittedName>
        <fullName evidence="2">CRP-like cAMP-binding protein</fullName>
    </submittedName>
</protein>
<dbReference type="Pfam" id="PF00027">
    <property type="entry name" value="cNMP_binding"/>
    <property type="match status" value="1"/>
</dbReference>
<reference evidence="2 3" key="1">
    <citation type="submission" date="2020-03" db="EMBL/GenBank/DDBJ databases">
        <title>Genomic Encyclopedia of Type Strains, Phase IV (KMG-IV): sequencing the most valuable type-strain genomes for metagenomic binning, comparative biology and taxonomic classification.</title>
        <authorList>
            <person name="Goeker M."/>
        </authorList>
    </citation>
    <scope>NUCLEOTIDE SEQUENCE [LARGE SCALE GENOMIC DNA]</scope>
    <source>
        <strain evidence="2 3">DSM 102865</strain>
    </source>
</reference>
<comment type="caution">
    <text evidence="2">The sequence shown here is derived from an EMBL/GenBank/DDBJ whole genome shotgun (WGS) entry which is preliminary data.</text>
</comment>
<dbReference type="CDD" id="cd00038">
    <property type="entry name" value="CAP_ED"/>
    <property type="match status" value="1"/>
</dbReference>
<evidence type="ECO:0000313" key="2">
    <source>
        <dbReference type="EMBL" id="NIJ51131.1"/>
    </source>
</evidence>